<gene>
    <name evidence="2" type="ORF">RRG08_058617</name>
</gene>
<reference evidence="2" key="1">
    <citation type="journal article" date="2023" name="G3 (Bethesda)">
        <title>A reference genome for the long-term kleptoplast-retaining sea slug Elysia crispata morphotype clarki.</title>
        <authorList>
            <person name="Eastman K.E."/>
            <person name="Pendleton A.L."/>
            <person name="Shaikh M.A."/>
            <person name="Suttiyut T."/>
            <person name="Ogas R."/>
            <person name="Tomko P."/>
            <person name="Gavelis G."/>
            <person name="Widhalm J.R."/>
            <person name="Wisecaver J.H."/>
        </authorList>
    </citation>
    <scope>NUCLEOTIDE SEQUENCE</scope>
    <source>
        <strain evidence="2">ECLA1</strain>
    </source>
</reference>
<comment type="caution">
    <text evidence="2">The sequence shown here is derived from an EMBL/GenBank/DDBJ whole genome shotgun (WGS) entry which is preliminary data.</text>
</comment>
<name>A0AAE1D7S6_9GAST</name>
<keyword evidence="1" id="KW-0812">Transmembrane</keyword>
<proteinExistence type="predicted"/>
<keyword evidence="3" id="KW-1185">Reference proteome</keyword>
<evidence type="ECO:0000313" key="2">
    <source>
        <dbReference type="EMBL" id="KAK3760619.1"/>
    </source>
</evidence>
<sequence>MFEQQLVVECGRYMYHRLVTLLRGTRPCLVNSEELRPPRSRHARRARRLTLGYSTVAPAPGLASHSWLQYCCSGAGLGVSLLVTVLLFRRRARRLTLGYSTVVPAQG</sequence>
<keyword evidence="1" id="KW-0472">Membrane</keyword>
<keyword evidence="1" id="KW-1133">Transmembrane helix</keyword>
<dbReference type="AlphaFoldDB" id="A0AAE1D7S6"/>
<dbReference type="Proteomes" id="UP001283361">
    <property type="component" value="Unassembled WGS sequence"/>
</dbReference>
<accession>A0AAE1D7S6</accession>
<protein>
    <submittedName>
        <fullName evidence="2">Uncharacterized protein</fullName>
    </submittedName>
</protein>
<organism evidence="2 3">
    <name type="scientific">Elysia crispata</name>
    <name type="common">lettuce slug</name>
    <dbReference type="NCBI Taxonomy" id="231223"/>
    <lineage>
        <taxon>Eukaryota</taxon>
        <taxon>Metazoa</taxon>
        <taxon>Spiralia</taxon>
        <taxon>Lophotrochozoa</taxon>
        <taxon>Mollusca</taxon>
        <taxon>Gastropoda</taxon>
        <taxon>Heterobranchia</taxon>
        <taxon>Euthyneura</taxon>
        <taxon>Panpulmonata</taxon>
        <taxon>Sacoglossa</taxon>
        <taxon>Placobranchoidea</taxon>
        <taxon>Plakobranchidae</taxon>
        <taxon>Elysia</taxon>
    </lineage>
</organism>
<dbReference type="EMBL" id="JAWDGP010004969">
    <property type="protein sequence ID" value="KAK3760619.1"/>
    <property type="molecule type" value="Genomic_DNA"/>
</dbReference>
<evidence type="ECO:0000313" key="3">
    <source>
        <dbReference type="Proteomes" id="UP001283361"/>
    </source>
</evidence>
<evidence type="ECO:0000256" key="1">
    <source>
        <dbReference type="SAM" id="Phobius"/>
    </source>
</evidence>
<feature type="transmembrane region" description="Helical" evidence="1">
    <location>
        <begin position="67"/>
        <end position="88"/>
    </location>
</feature>